<organism evidence="1 2">
    <name type="scientific">Aquisalibacillus elongatus</name>
    <dbReference type="NCBI Taxonomy" id="485577"/>
    <lineage>
        <taxon>Bacteria</taxon>
        <taxon>Bacillati</taxon>
        <taxon>Bacillota</taxon>
        <taxon>Bacilli</taxon>
        <taxon>Bacillales</taxon>
        <taxon>Bacillaceae</taxon>
        <taxon>Aquisalibacillus</taxon>
    </lineage>
</organism>
<dbReference type="RefSeq" id="WP_124220210.1">
    <property type="nucleotide sequence ID" value="NZ_RKRF01000007.1"/>
</dbReference>
<evidence type="ECO:0000313" key="2">
    <source>
        <dbReference type="Proteomes" id="UP000276443"/>
    </source>
</evidence>
<proteinExistence type="predicted"/>
<protein>
    <recommendedName>
        <fullName evidence="3">Copper amine oxidase-like protein</fullName>
    </recommendedName>
</protein>
<dbReference type="EMBL" id="RKRF01000007">
    <property type="protein sequence ID" value="RPF56103.1"/>
    <property type="molecule type" value="Genomic_DNA"/>
</dbReference>
<reference evidence="1 2" key="1">
    <citation type="submission" date="2018-11" db="EMBL/GenBank/DDBJ databases">
        <title>Genomic Encyclopedia of Type Strains, Phase IV (KMG-IV): sequencing the most valuable type-strain genomes for metagenomic binning, comparative biology and taxonomic classification.</title>
        <authorList>
            <person name="Goeker M."/>
        </authorList>
    </citation>
    <scope>NUCLEOTIDE SEQUENCE [LARGE SCALE GENOMIC DNA]</scope>
    <source>
        <strain evidence="1 2">DSM 18090</strain>
    </source>
</reference>
<gene>
    <name evidence="1" type="ORF">EDC24_0991</name>
</gene>
<dbReference type="Proteomes" id="UP000276443">
    <property type="component" value="Unassembled WGS sequence"/>
</dbReference>
<comment type="caution">
    <text evidence="1">The sequence shown here is derived from an EMBL/GenBank/DDBJ whole genome shotgun (WGS) entry which is preliminary data.</text>
</comment>
<evidence type="ECO:0000313" key="1">
    <source>
        <dbReference type="EMBL" id="RPF56103.1"/>
    </source>
</evidence>
<sequence>MRGLLSLTLMMLLLSVILGFYHWLEFQSEVSADEDQAIQLNIDLNYQADVVNADVHFSVTKKREVDINIPEQAELLDCQLNGEECLVEDISGLDETDNLLIRYQIPFNVKDQVLTHWIPDISSNQASPRYELIVTSNLDSEYEWYTFSKPVHEEAMEHINYKKYHITNTNNIPLIVLKGNYEEMYLPNQIGVLASVPFKLESLKELIQDFSNIENQLFIINPNFDQLHSEHISFLEHGEKSQVASALLSNQIMEQIKVLQEEDYVLLNAINHYFYSSGAKSEHGQAIVKELQQHLTDSDRKAWLEILKNTNQTHETLGGLLDESLNELNLNTNFFKENSNDELHSFTLIDQREVFYQNEKVSLTNPLLNLDGRSYLALDDFNDVTQFRIINTSPEDILIQKESDQIRLFPERDLVIINEMSYRTEPNFIKKVNGKLYLRMDGLDDVLPISVRMSNDQIHIRE</sequence>
<evidence type="ECO:0008006" key="3">
    <source>
        <dbReference type="Google" id="ProtNLM"/>
    </source>
</evidence>
<keyword evidence="2" id="KW-1185">Reference proteome</keyword>
<dbReference type="AlphaFoldDB" id="A0A3N5BF39"/>
<accession>A0A3N5BF39</accession>
<dbReference type="OrthoDB" id="2431422at2"/>
<name>A0A3N5BF39_9BACI</name>